<feature type="domain" description="Predicted membrane protein YciQ-like C-terminal" evidence="3">
    <location>
        <begin position="299"/>
        <end position="523"/>
    </location>
</feature>
<dbReference type="GeneID" id="29419320"/>
<proteinExistence type="predicted"/>
<evidence type="ECO:0000256" key="1">
    <source>
        <dbReference type="SAM" id="Phobius"/>
    </source>
</evidence>
<dbReference type="Pfam" id="PF20990">
    <property type="entry name" value="DUF2207_C"/>
    <property type="match status" value="1"/>
</dbReference>
<dbReference type="Pfam" id="PF09972">
    <property type="entry name" value="DUF2207"/>
    <property type="match status" value="1"/>
</dbReference>
<accession>W6N4D0</accession>
<gene>
    <name evidence="4" type="ORF">CTDIVETGP_0890</name>
</gene>
<dbReference type="AlphaFoldDB" id="W6N4D0"/>
<evidence type="ECO:0000259" key="2">
    <source>
        <dbReference type="Pfam" id="PF09972"/>
    </source>
</evidence>
<comment type="caution">
    <text evidence="4">The sequence shown here is derived from an EMBL/GenBank/DDBJ whole genome shotgun (WGS) entry which is preliminary data.</text>
</comment>
<keyword evidence="1" id="KW-1133">Transmembrane helix</keyword>
<protein>
    <recommendedName>
        <fullName evidence="6">DUF2207 domain-containing protein</fullName>
    </recommendedName>
</protein>
<reference evidence="4 5" key="1">
    <citation type="journal article" date="2015" name="Genome Announc.">
        <title>Draft Genome Sequence of Clostridium tyrobutyricum Strain DIVETGP, Isolated from Cow's Milk for Grana Padano Production.</title>
        <authorList>
            <person name="Soggiu A."/>
            <person name="Piras C."/>
            <person name="Gaiarsa S."/>
            <person name="Sassera D."/>
            <person name="Roncada P."/>
            <person name="Bendixen E."/>
            <person name="Brasca M."/>
            <person name="Bonizzi L."/>
        </authorList>
    </citation>
    <scope>NUCLEOTIDE SEQUENCE [LARGE SCALE GENOMIC DNA]</scope>
    <source>
        <strain evidence="4 5">DIVETGP</strain>
    </source>
</reference>
<evidence type="ECO:0000313" key="5">
    <source>
        <dbReference type="Proteomes" id="UP000019482"/>
    </source>
</evidence>
<organism evidence="4 5">
    <name type="scientific">Clostridium tyrobutyricum DIVETGP</name>
    <dbReference type="NCBI Taxonomy" id="1408889"/>
    <lineage>
        <taxon>Bacteria</taxon>
        <taxon>Bacillati</taxon>
        <taxon>Bacillota</taxon>
        <taxon>Clostridia</taxon>
        <taxon>Eubacteriales</taxon>
        <taxon>Clostridiaceae</taxon>
        <taxon>Clostridium</taxon>
    </lineage>
</organism>
<sequence length="598" mass="68508">MKKFLICFFVLILTISLVPIKALASDGVDLSKLNIETKIAQDGSINMEELITYDFKDKYNGAYRDISTKNTDGLYNLNVLLISKNGQEIPFKKVTDAKDGDTGVFELIKQENDLYRIKIYSPSDNEKKTFKISYTMKNVAIKYNDIGEFFYTYWSDYNDTEIDNLKIRIDNAIIPDTKNIRAYYHGISNGMVSIKNGSIEYTFPHVNSNELVETRVLFPLESIPLSTNVRNENGLSKILNEEAAYREKQQLKIIHAKLIKKVLNIISLLICFSLIILIIVIWIKFRNSYSDAYDTYSPYDIPEDCSPAVAAYLVNGTINGRTIYATILDLWRKGYLNIEKIDLENKLDKVDFIIKKSKSATSELLKHEIYLMNWIFNISEDKNNVRTSSIKEASKDSEFNVKFQTWLNLVKEETKLRDYYDKKASHIGKWLTAISISTIVISIIALVFTAYWGILCLILSIFTLICGIHYWLRKSPNGNLQYTRWIKFKKYIKDTDFTYTDDTDYMEKYIPYAEALNMNKSCMLKFKDAFNDTSQNMGWIYYYLLFNTLNLNKNQHFNNYMYGCFGMGYSGMGSSASSSSNYGGSSSGSAGGGGAGGF</sequence>
<name>W6N4D0_CLOTY</name>
<feature type="domain" description="DUF2207" evidence="2">
    <location>
        <begin position="31"/>
        <end position="218"/>
    </location>
</feature>
<dbReference type="OrthoDB" id="5507254at2"/>
<keyword evidence="1" id="KW-0472">Membrane</keyword>
<feature type="transmembrane region" description="Helical" evidence="1">
    <location>
        <begin position="262"/>
        <end position="283"/>
    </location>
</feature>
<keyword evidence="1" id="KW-0812">Transmembrane</keyword>
<dbReference type="Proteomes" id="UP000019482">
    <property type="component" value="Unassembled WGS sequence"/>
</dbReference>
<evidence type="ECO:0000313" key="4">
    <source>
        <dbReference type="EMBL" id="CDL90820.1"/>
    </source>
</evidence>
<dbReference type="EMBL" id="CBXI010000010">
    <property type="protein sequence ID" value="CDL90820.1"/>
    <property type="molecule type" value="Genomic_DNA"/>
</dbReference>
<evidence type="ECO:0000259" key="3">
    <source>
        <dbReference type="Pfam" id="PF20990"/>
    </source>
</evidence>
<feature type="transmembrane region" description="Helical" evidence="1">
    <location>
        <begin position="451"/>
        <end position="472"/>
    </location>
</feature>
<dbReference type="InterPro" id="IPR018702">
    <property type="entry name" value="DUF2207"/>
</dbReference>
<feature type="transmembrane region" description="Helical" evidence="1">
    <location>
        <begin position="427"/>
        <end position="445"/>
    </location>
</feature>
<dbReference type="RefSeq" id="WP_017895409.1">
    <property type="nucleotide sequence ID" value="NZ_CBXI010000010.1"/>
</dbReference>
<evidence type="ECO:0008006" key="6">
    <source>
        <dbReference type="Google" id="ProtNLM"/>
    </source>
</evidence>
<dbReference type="InterPro" id="IPR048389">
    <property type="entry name" value="YciQ-like_C"/>
</dbReference>
<keyword evidence="5" id="KW-1185">Reference proteome</keyword>